<sequence length="65" mass="7990">MYTAIMKYDWNPEKNQWLKEERKLSFEEVVFHLSQGDVWKVADHPDQQNHPGQKIYFVIIEDYIY</sequence>
<gene>
    <name evidence="1" type="ORF">LCGC14_3163750</name>
</gene>
<evidence type="ECO:0000313" key="1">
    <source>
        <dbReference type="EMBL" id="KKK46571.1"/>
    </source>
</evidence>
<dbReference type="EMBL" id="LAZR01070002">
    <property type="protein sequence ID" value="KKK46571.1"/>
    <property type="molecule type" value="Genomic_DNA"/>
</dbReference>
<dbReference type="AlphaFoldDB" id="A0A0F8YEU4"/>
<proteinExistence type="predicted"/>
<reference evidence="1" key="1">
    <citation type="journal article" date="2015" name="Nature">
        <title>Complex archaea that bridge the gap between prokaryotes and eukaryotes.</title>
        <authorList>
            <person name="Spang A."/>
            <person name="Saw J.H."/>
            <person name="Jorgensen S.L."/>
            <person name="Zaremba-Niedzwiedzka K."/>
            <person name="Martijn J."/>
            <person name="Lind A.E."/>
            <person name="van Eijk R."/>
            <person name="Schleper C."/>
            <person name="Guy L."/>
            <person name="Ettema T.J."/>
        </authorList>
    </citation>
    <scope>NUCLEOTIDE SEQUENCE</scope>
</reference>
<name>A0A0F8YEU4_9ZZZZ</name>
<feature type="non-terminal residue" evidence="1">
    <location>
        <position position="65"/>
    </location>
</feature>
<protein>
    <submittedName>
        <fullName evidence="1">Uncharacterized protein</fullName>
    </submittedName>
</protein>
<organism evidence="1">
    <name type="scientific">marine sediment metagenome</name>
    <dbReference type="NCBI Taxonomy" id="412755"/>
    <lineage>
        <taxon>unclassified sequences</taxon>
        <taxon>metagenomes</taxon>
        <taxon>ecological metagenomes</taxon>
    </lineage>
</organism>
<comment type="caution">
    <text evidence="1">The sequence shown here is derived from an EMBL/GenBank/DDBJ whole genome shotgun (WGS) entry which is preliminary data.</text>
</comment>
<accession>A0A0F8YEU4</accession>